<organism evidence="2 3">
    <name type="scientific">Oryza sativa subsp. japonica</name>
    <name type="common">Rice</name>
    <dbReference type="NCBI Taxonomy" id="39947"/>
    <lineage>
        <taxon>Eukaryota</taxon>
        <taxon>Viridiplantae</taxon>
        <taxon>Streptophyta</taxon>
        <taxon>Embryophyta</taxon>
        <taxon>Tracheophyta</taxon>
        <taxon>Spermatophyta</taxon>
        <taxon>Magnoliopsida</taxon>
        <taxon>Liliopsida</taxon>
        <taxon>Poales</taxon>
        <taxon>Poaceae</taxon>
        <taxon>BOP clade</taxon>
        <taxon>Oryzoideae</taxon>
        <taxon>Oryzeae</taxon>
        <taxon>Oryzinae</taxon>
        <taxon>Oryza</taxon>
        <taxon>Oryza sativa</taxon>
    </lineage>
</organism>
<sequence>MERGGPCDGLCHFRIHLGTRGDYPSPAGDGEPYPNSSEGFQTPDFYSIPIPPAGYY</sequence>
<accession>Q6ERG1</accession>
<evidence type="ECO:0000313" key="3">
    <source>
        <dbReference type="Proteomes" id="UP000000763"/>
    </source>
</evidence>
<dbReference type="EMBL" id="AP005576">
    <property type="protein sequence ID" value="BAD28759.1"/>
    <property type="molecule type" value="Genomic_DNA"/>
</dbReference>
<protein>
    <submittedName>
        <fullName evidence="2">Uncharacterized protein</fullName>
    </submittedName>
</protein>
<dbReference type="Proteomes" id="UP000000763">
    <property type="component" value="Chromosome 9"/>
</dbReference>
<reference evidence="3" key="2">
    <citation type="journal article" date="2008" name="Nucleic Acids Res.">
        <title>The rice annotation project database (RAP-DB): 2008 update.</title>
        <authorList>
            <consortium name="The rice annotation project (RAP)"/>
        </authorList>
    </citation>
    <scope>GENOME REANNOTATION</scope>
    <source>
        <strain evidence="3">cv. Nipponbare</strain>
    </source>
</reference>
<gene>
    <name evidence="2" type="primary">OJ1610_C11.8</name>
</gene>
<reference evidence="3" key="1">
    <citation type="journal article" date="2005" name="Nature">
        <title>The map-based sequence of the rice genome.</title>
        <authorList>
            <consortium name="International rice genome sequencing project (IRGSP)"/>
            <person name="Matsumoto T."/>
            <person name="Wu J."/>
            <person name="Kanamori H."/>
            <person name="Katayose Y."/>
            <person name="Fujisawa M."/>
            <person name="Namiki N."/>
            <person name="Mizuno H."/>
            <person name="Yamamoto K."/>
            <person name="Antonio B.A."/>
            <person name="Baba T."/>
            <person name="Sakata K."/>
            <person name="Nagamura Y."/>
            <person name="Aoki H."/>
            <person name="Arikawa K."/>
            <person name="Arita K."/>
            <person name="Bito T."/>
            <person name="Chiden Y."/>
            <person name="Fujitsuka N."/>
            <person name="Fukunaka R."/>
            <person name="Hamada M."/>
            <person name="Harada C."/>
            <person name="Hayashi A."/>
            <person name="Hijishita S."/>
            <person name="Honda M."/>
            <person name="Hosokawa S."/>
            <person name="Ichikawa Y."/>
            <person name="Idonuma A."/>
            <person name="Iijima M."/>
            <person name="Ikeda M."/>
            <person name="Ikeno M."/>
            <person name="Ito K."/>
            <person name="Ito S."/>
            <person name="Ito T."/>
            <person name="Ito Y."/>
            <person name="Ito Y."/>
            <person name="Iwabuchi A."/>
            <person name="Kamiya K."/>
            <person name="Karasawa W."/>
            <person name="Kurita K."/>
            <person name="Katagiri S."/>
            <person name="Kikuta A."/>
            <person name="Kobayashi H."/>
            <person name="Kobayashi N."/>
            <person name="Machita K."/>
            <person name="Maehara T."/>
            <person name="Masukawa M."/>
            <person name="Mizubayashi T."/>
            <person name="Mukai Y."/>
            <person name="Nagasaki H."/>
            <person name="Nagata Y."/>
            <person name="Naito S."/>
            <person name="Nakashima M."/>
            <person name="Nakama Y."/>
            <person name="Nakamichi Y."/>
            <person name="Nakamura M."/>
            <person name="Meguro A."/>
            <person name="Negishi M."/>
            <person name="Ohta I."/>
            <person name="Ohta T."/>
            <person name="Okamoto M."/>
            <person name="Ono N."/>
            <person name="Saji S."/>
            <person name="Sakaguchi M."/>
            <person name="Sakai K."/>
            <person name="Shibata M."/>
            <person name="Shimokawa T."/>
            <person name="Song J."/>
            <person name="Takazaki Y."/>
            <person name="Terasawa K."/>
            <person name="Tsugane M."/>
            <person name="Tsuji K."/>
            <person name="Ueda S."/>
            <person name="Waki K."/>
            <person name="Yamagata H."/>
            <person name="Yamamoto M."/>
            <person name="Yamamoto S."/>
            <person name="Yamane H."/>
            <person name="Yoshiki S."/>
            <person name="Yoshihara R."/>
            <person name="Yukawa K."/>
            <person name="Zhong H."/>
            <person name="Yano M."/>
            <person name="Yuan Q."/>
            <person name="Ouyang S."/>
            <person name="Liu J."/>
            <person name="Jones K.M."/>
            <person name="Gansberger K."/>
            <person name="Moffat K."/>
            <person name="Hill J."/>
            <person name="Bera J."/>
            <person name="Fadrosh D."/>
            <person name="Jin S."/>
            <person name="Johri S."/>
            <person name="Kim M."/>
            <person name="Overton L."/>
            <person name="Reardon M."/>
            <person name="Tsitrin T."/>
            <person name="Vuong H."/>
            <person name="Weaver B."/>
            <person name="Ciecko A."/>
            <person name="Tallon L."/>
            <person name="Jackson J."/>
            <person name="Pai G."/>
            <person name="Aken S.V."/>
            <person name="Utterback T."/>
            <person name="Reidmuller S."/>
            <person name="Feldblyum T."/>
            <person name="Hsiao J."/>
            <person name="Zismann V."/>
            <person name="Iobst S."/>
            <person name="de Vazeille A.R."/>
            <person name="Buell C.R."/>
            <person name="Ying K."/>
            <person name="Li Y."/>
            <person name="Lu T."/>
            <person name="Huang Y."/>
            <person name="Zhao Q."/>
            <person name="Feng Q."/>
            <person name="Zhang L."/>
            <person name="Zhu J."/>
            <person name="Weng Q."/>
            <person name="Mu J."/>
            <person name="Lu Y."/>
            <person name="Fan D."/>
            <person name="Liu Y."/>
            <person name="Guan J."/>
            <person name="Zhang Y."/>
            <person name="Yu S."/>
            <person name="Liu X."/>
            <person name="Zhang Y."/>
            <person name="Hong G."/>
            <person name="Han B."/>
            <person name="Choisne N."/>
            <person name="Demange N."/>
            <person name="Orjeda G."/>
            <person name="Samain S."/>
            <person name="Cattolico L."/>
            <person name="Pelletier E."/>
            <person name="Couloux A."/>
            <person name="Segurens B."/>
            <person name="Wincker P."/>
            <person name="D'Hont A."/>
            <person name="Scarpelli C."/>
            <person name="Weissenbach J."/>
            <person name="Salanoubat M."/>
            <person name="Quetier F."/>
            <person name="Yu Y."/>
            <person name="Kim H.R."/>
            <person name="Rambo T."/>
            <person name="Currie J."/>
            <person name="Collura K."/>
            <person name="Luo M."/>
            <person name="Yang T."/>
            <person name="Ammiraju J.S.S."/>
            <person name="Engler F."/>
            <person name="Soderlund C."/>
            <person name="Wing R.A."/>
            <person name="Palmer L.E."/>
            <person name="de la Bastide M."/>
            <person name="Spiegel L."/>
            <person name="Nascimento L."/>
            <person name="Zutavern T."/>
            <person name="O'Shaughnessy A."/>
            <person name="Dike S."/>
            <person name="Dedhia N."/>
            <person name="Preston R."/>
            <person name="Balija V."/>
            <person name="McCombie W.R."/>
            <person name="Chow T."/>
            <person name="Chen H."/>
            <person name="Chung M."/>
            <person name="Chen C."/>
            <person name="Shaw J."/>
            <person name="Wu H."/>
            <person name="Hsiao K."/>
            <person name="Chao Y."/>
            <person name="Chu M."/>
            <person name="Cheng C."/>
            <person name="Hour A."/>
            <person name="Lee P."/>
            <person name="Lin S."/>
            <person name="Lin Y."/>
            <person name="Liou J."/>
            <person name="Liu S."/>
            <person name="Hsing Y."/>
            <person name="Raghuvanshi S."/>
            <person name="Mohanty A."/>
            <person name="Bharti A.K."/>
            <person name="Gaur A."/>
            <person name="Gupta V."/>
            <person name="Kumar D."/>
            <person name="Ravi V."/>
            <person name="Vij S."/>
            <person name="Kapur A."/>
            <person name="Khurana P."/>
            <person name="Khurana P."/>
            <person name="Khurana J.P."/>
            <person name="Tyagi A.K."/>
            <person name="Gaikwad K."/>
            <person name="Singh A."/>
            <person name="Dalal V."/>
            <person name="Srivastava S."/>
            <person name="Dixit A."/>
            <person name="Pal A.K."/>
            <person name="Ghazi I.A."/>
            <person name="Yadav M."/>
            <person name="Pandit A."/>
            <person name="Bhargava A."/>
            <person name="Sureshbabu K."/>
            <person name="Batra K."/>
            <person name="Sharma T.R."/>
            <person name="Mohapatra T."/>
            <person name="Singh N.K."/>
            <person name="Messing J."/>
            <person name="Nelson A.B."/>
            <person name="Fuks G."/>
            <person name="Kavchok S."/>
            <person name="Keizer G."/>
            <person name="Linton E."/>
            <person name="Llaca V."/>
            <person name="Song R."/>
            <person name="Tanyolac B."/>
            <person name="Young S."/>
            <person name="Ho-Il K."/>
            <person name="Hahn J.H."/>
            <person name="Sangsakoo G."/>
            <person name="Vanavichit A."/>
            <person name="de Mattos Luiz.A.T."/>
            <person name="Zimmer P.D."/>
            <person name="Malone G."/>
            <person name="Dellagostin O."/>
            <person name="de Oliveira A.C."/>
            <person name="Bevan M."/>
            <person name="Bancroft I."/>
            <person name="Minx P."/>
            <person name="Cordum H."/>
            <person name="Wilson R."/>
            <person name="Cheng Z."/>
            <person name="Jin W."/>
            <person name="Jiang J."/>
            <person name="Leong S.A."/>
            <person name="Iwama H."/>
            <person name="Gojobori T."/>
            <person name="Itoh T."/>
            <person name="Niimura Y."/>
            <person name="Fujii Y."/>
            <person name="Habara T."/>
            <person name="Sakai H."/>
            <person name="Sato Y."/>
            <person name="Wilson G."/>
            <person name="Kumar K."/>
            <person name="McCouch S."/>
            <person name="Juretic N."/>
            <person name="Hoen D."/>
            <person name="Wright S."/>
            <person name="Bruskiewich R."/>
            <person name="Bureau T."/>
            <person name="Miyao A."/>
            <person name="Hirochika H."/>
            <person name="Nishikawa T."/>
            <person name="Kadowaki K."/>
            <person name="Sugiura M."/>
            <person name="Burr B."/>
            <person name="Sasaki T."/>
        </authorList>
    </citation>
    <scope>NUCLEOTIDE SEQUENCE [LARGE SCALE GENOMIC DNA]</scope>
    <source>
        <strain evidence="3">cv. Nipponbare</strain>
    </source>
</reference>
<evidence type="ECO:0000313" key="2">
    <source>
        <dbReference type="EMBL" id="BAD28759.1"/>
    </source>
</evidence>
<dbReference type="AlphaFoldDB" id="Q6ERG1"/>
<name>Q6ERG1_ORYSJ</name>
<proteinExistence type="predicted"/>
<evidence type="ECO:0000256" key="1">
    <source>
        <dbReference type="SAM" id="MobiDB-lite"/>
    </source>
</evidence>
<feature type="region of interest" description="Disordered" evidence="1">
    <location>
        <begin position="21"/>
        <end position="56"/>
    </location>
</feature>